<dbReference type="PANTHER" id="PTHR43531:SF11">
    <property type="entry name" value="METHYL-ACCEPTING CHEMOTAXIS PROTEIN 3"/>
    <property type="match status" value="1"/>
</dbReference>
<feature type="domain" description="HAMP" evidence="9">
    <location>
        <begin position="279"/>
        <end position="330"/>
    </location>
</feature>
<reference evidence="10 11" key="1">
    <citation type="submission" date="2017-10" db="EMBL/GenBank/DDBJ databases">
        <title>Sedimentibacterium mangrovi gen. nov., sp. nov., a novel member of family Phyllobacteriacea isolated from mangrove sediment.</title>
        <authorList>
            <person name="Liao H."/>
            <person name="Tian Y."/>
        </authorList>
    </citation>
    <scope>NUCLEOTIDE SEQUENCE [LARGE SCALE GENOMIC DNA]</scope>
    <source>
        <strain evidence="10 11">X9-2-2</strain>
    </source>
</reference>
<feature type="transmembrane region" description="Helical" evidence="7">
    <location>
        <begin position="12"/>
        <end position="36"/>
    </location>
</feature>
<dbReference type="PROSITE" id="PS50885">
    <property type="entry name" value="HAMP"/>
    <property type="match status" value="2"/>
</dbReference>
<sequence>MGTWFSKLKLSAKLAGVIIGVSLVGLLTYSAASWYMQERAAIGHAVRTWSQATDQFATLAAGAVKWGQGDAVAETYKHYRDDPSLALVGFSAVNGSGETVNDWFDDASVPADARTAVAGAASADPETTDSVTDVGSGLLAITTALPKDKAGKSIGTVTTVWSTAAIVAEARNSALVLLGSQALIMSLVVIVFLFAQRRLMSQPLRKLSDRIVALREGDTTSAVPYQANNDEIGVVARALEMFRTETIEKQVQEKSAAQEREAINLERNRNAEEAADKARMQADVVSRLANALERLAGGDFSARVDDLGPEFEKVASDFNRMVGAVAAVLDEIKVTAGSIETGSQQLLQSAEQLSDRTARQAASLEETAASLEEITATVRRSSESASEAGHLVGNTKEEARKSVAKMQDAIGAMDRIEASSSQIGRIIGVIDEIAFQTNLLALNAGVEAARAGEAGKGFAVVAQEVRELAQRSAEAAKEIKQLIATSVEEVETGAALVNQTGSVLTEIEQQIGMIFESIQGIMQSYGEQSASLSEINTAVSYMDQVTQQNAAMAEETNAASHDLVSQGDILKKAVARFVTGTASAGASARVARPAPQAVRPQVAAKAAAPSSVPVRASVGNAALAEDWEEF</sequence>
<dbReference type="SMART" id="SM00283">
    <property type="entry name" value="MA"/>
    <property type="match status" value="1"/>
</dbReference>
<dbReference type="OrthoDB" id="3289104at2"/>
<dbReference type="GO" id="GO:0007165">
    <property type="term" value="P:signal transduction"/>
    <property type="evidence" value="ECO:0007669"/>
    <property type="project" value="UniProtKB-KW"/>
</dbReference>
<dbReference type="SUPFAM" id="SSF58104">
    <property type="entry name" value="Methyl-accepting chemotaxis protein (MCP) signaling domain"/>
    <property type="match status" value="1"/>
</dbReference>
<evidence type="ECO:0000313" key="10">
    <source>
        <dbReference type="EMBL" id="PHP65699.1"/>
    </source>
</evidence>
<keyword evidence="11" id="KW-1185">Reference proteome</keyword>
<evidence type="ECO:0000256" key="6">
    <source>
        <dbReference type="SAM" id="MobiDB-lite"/>
    </source>
</evidence>
<evidence type="ECO:0000259" key="9">
    <source>
        <dbReference type="PROSITE" id="PS50885"/>
    </source>
</evidence>
<dbReference type="Pfam" id="PF00015">
    <property type="entry name" value="MCPsignal"/>
    <property type="match status" value="1"/>
</dbReference>
<dbReference type="FunFam" id="1.10.287.950:FF:000001">
    <property type="entry name" value="Methyl-accepting chemotaxis sensory transducer"/>
    <property type="match status" value="1"/>
</dbReference>
<feature type="region of interest" description="Disordered" evidence="6">
    <location>
        <begin position="251"/>
        <end position="276"/>
    </location>
</feature>
<dbReference type="GO" id="GO:0006935">
    <property type="term" value="P:chemotaxis"/>
    <property type="evidence" value="ECO:0007669"/>
    <property type="project" value="UniProtKB-KW"/>
</dbReference>
<evidence type="ECO:0000256" key="5">
    <source>
        <dbReference type="SAM" id="Coils"/>
    </source>
</evidence>
<keyword evidence="7" id="KW-1133">Transmembrane helix</keyword>
<dbReference type="InterPro" id="IPR003660">
    <property type="entry name" value="HAMP_dom"/>
</dbReference>
<keyword evidence="2" id="KW-0145">Chemotaxis</keyword>
<dbReference type="CDD" id="cd06225">
    <property type="entry name" value="HAMP"/>
    <property type="match status" value="2"/>
</dbReference>
<feature type="region of interest" description="Disordered" evidence="6">
    <location>
        <begin position="378"/>
        <end position="398"/>
    </location>
</feature>
<accession>A0A2G1QJQ0</accession>
<comment type="subcellular location">
    <subcellularLocation>
        <location evidence="1">Membrane</location>
    </subcellularLocation>
</comment>
<keyword evidence="7" id="KW-0472">Membrane</keyword>
<dbReference type="SMART" id="SM00304">
    <property type="entry name" value="HAMP"/>
    <property type="match status" value="2"/>
</dbReference>
<keyword evidence="5" id="KW-0175">Coiled coil</keyword>
<dbReference type="InterPro" id="IPR004089">
    <property type="entry name" value="MCPsignal_dom"/>
</dbReference>
<dbReference type="SUPFAM" id="SSF158472">
    <property type="entry name" value="HAMP domain-like"/>
    <property type="match status" value="1"/>
</dbReference>
<evidence type="ECO:0000256" key="1">
    <source>
        <dbReference type="ARBA" id="ARBA00004370"/>
    </source>
</evidence>
<dbReference type="CDD" id="cd11386">
    <property type="entry name" value="MCP_signal"/>
    <property type="match status" value="1"/>
</dbReference>
<dbReference type="Proteomes" id="UP000221168">
    <property type="component" value="Unassembled WGS sequence"/>
</dbReference>
<feature type="transmembrane region" description="Helical" evidence="7">
    <location>
        <begin position="174"/>
        <end position="195"/>
    </location>
</feature>
<comment type="similarity">
    <text evidence="3">Belongs to the methyl-accepting chemotaxis (MCP) protein family.</text>
</comment>
<gene>
    <name evidence="10" type="ORF">CSC94_17780</name>
</gene>
<feature type="domain" description="HAMP" evidence="9">
    <location>
        <begin position="198"/>
        <end position="251"/>
    </location>
</feature>
<dbReference type="AlphaFoldDB" id="A0A2G1QJQ0"/>
<dbReference type="PROSITE" id="PS50111">
    <property type="entry name" value="CHEMOTAXIS_TRANSDUC_2"/>
    <property type="match status" value="1"/>
</dbReference>
<evidence type="ECO:0000259" key="8">
    <source>
        <dbReference type="PROSITE" id="PS50111"/>
    </source>
</evidence>
<proteinExistence type="inferred from homology"/>
<dbReference type="Gene3D" id="1.10.287.950">
    <property type="entry name" value="Methyl-accepting chemotaxis protein"/>
    <property type="match status" value="1"/>
</dbReference>
<feature type="coiled-coil region" evidence="5">
    <location>
        <begin position="347"/>
        <end position="374"/>
    </location>
</feature>
<evidence type="ECO:0000256" key="2">
    <source>
        <dbReference type="ARBA" id="ARBA00022500"/>
    </source>
</evidence>
<protein>
    <submittedName>
        <fullName evidence="10">Methyl-accepting chemotaxis protein</fullName>
    </submittedName>
</protein>
<dbReference type="PANTHER" id="PTHR43531">
    <property type="entry name" value="PROTEIN ICFG"/>
    <property type="match status" value="1"/>
</dbReference>
<dbReference type="GO" id="GO:0016020">
    <property type="term" value="C:membrane"/>
    <property type="evidence" value="ECO:0007669"/>
    <property type="project" value="UniProtKB-SubCell"/>
</dbReference>
<name>A0A2G1QJQ0_9HYPH</name>
<dbReference type="EMBL" id="PDVP01000013">
    <property type="protein sequence ID" value="PHP65699.1"/>
    <property type="molecule type" value="Genomic_DNA"/>
</dbReference>
<evidence type="ECO:0000256" key="4">
    <source>
        <dbReference type="PROSITE-ProRule" id="PRU00284"/>
    </source>
</evidence>
<evidence type="ECO:0000313" key="11">
    <source>
        <dbReference type="Proteomes" id="UP000221168"/>
    </source>
</evidence>
<dbReference type="RefSeq" id="WP_099307783.1">
    <property type="nucleotide sequence ID" value="NZ_PDVP01000013.1"/>
</dbReference>
<dbReference type="Pfam" id="PF00672">
    <property type="entry name" value="HAMP"/>
    <property type="match status" value="2"/>
</dbReference>
<organism evidence="10 11">
    <name type="scientific">Zhengella mangrovi</name>
    <dbReference type="NCBI Taxonomy" id="1982044"/>
    <lineage>
        <taxon>Bacteria</taxon>
        <taxon>Pseudomonadati</taxon>
        <taxon>Pseudomonadota</taxon>
        <taxon>Alphaproteobacteria</taxon>
        <taxon>Hyphomicrobiales</taxon>
        <taxon>Notoacmeibacteraceae</taxon>
        <taxon>Zhengella</taxon>
    </lineage>
</organism>
<feature type="domain" description="Methyl-accepting transducer" evidence="8">
    <location>
        <begin position="335"/>
        <end position="564"/>
    </location>
</feature>
<dbReference type="Gene3D" id="6.10.340.10">
    <property type="match status" value="1"/>
</dbReference>
<evidence type="ECO:0000256" key="7">
    <source>
        <dbReference type="SAM" id="Phobius"/>
    </source>
</evidence>
<dbReference type="InterPro" id="IPR051310">
    <property type="entry name" value="MCP_chemotaxis"/>
</dbReference>
<keyword evidence="7" id="KW-0812">Transmembrane</keyword>
<keyword evidence="4" id="KW-0807">Transducer</keyword>
<comment type="caution">
    <text evidence="10">The sequence shown here is derived from an EMBL/GenBank/DDBJ whole genome shotgun (WGS) entry which is preliminary data.</text>
</comment>
<evidence type="ECO:0000256" key="3">
    <source>
        <dbReference type="ARBA" id="ARBA00029447"/>
    </source>
</evidence>